<keyword evidence="2 5" id="KW-0560">Oxidoreductase</keyword>
<evidence type="ECO:0000313" key="5">
    <source>
        <dbReference type="EMBL" id="MFC5628680.1"/>
    </source>
</evidence>
<dbReference type="Pfam" id="PF02780">
    <property type="entry name" value="Transketolase_C"/>
    <property type="match status" value="1"/>
</dbReference>
<dbReference type="InterPro" id="IPR005475">
    <property type="entry name" value="Transketolase-like_Pyr-bd"/>
</dbReference>
<dbReference type="Gene3D" id="3.40.50.970">
    <property type="match status" value="1"/>
</dbReference>
<dbReference type="GO" id="GO:0016491">
    <property type="term" value="F:oxidoreductase activity"/>
    <property type="evidence" value="ECO:0007669"/>
    <property type="project" value="UniProtKB-KW"/>
</dbReference>
<dbReference type="PANTHER" id="PTHR43257:SF2">
    <property type="entry name" value="PYRUVATE DEHYDROGENASE E1 COMPONENT SUBUNIT BETA"/>
    <property type="match status" value="1"/>
</dbReference>
<accession>A0ABW0U5F0</accession>
<evidence type="ECO:0000313" key="6">
    <source>
        <dbReference type="Proteomes" id="UP001596143"/>
    </source>
</evidence>
<dbReference type="SUPFAM" id="SSF52518">
    <property type="entry name" value="Thiamin diphosphate-binding fold (THDP-binding)"/>
    <property type="match status" value="1"/>
</dbReference>
<dbReference type="Pfam" id="PF02779">
    <property type="entry name" value="Transket_pyr"/>
    <property type="match status" value="1"/>
</dbReference>
<protein>
    <submittedName>
        <fullName evidence="5">Alpha-ketoacid dehydrogenase subunit beta</fullName>
        <ecNumber evidence="5">1.2.4.-</ecNumber>
    </submittedName>
</protein>
<dbReference type="Gene3D" id="3.40.50.920">
    <property type="match status" value="1"/>
</dbReference>
<keyword evidence="3" id="KW-0786">Thiamine pyrophosphate</keyword>
<dbReference type="PANTHER" id="PTHR43257">
    <property type="entry name" value="PYRUVATE DEHYDROGENASE E1 COMPONENT BETA SUBUNIT"/>
    <property type="match status" value="1"/>
</dbReference>
<comment type="caution">
    <text evidence="5">The sequence shown here is derived from an EMBL/GenBank/DDBJ whole genome shotgun (WGS) entry which is preliminary data.</text>
</comment>
<dbReference type="EMBL" id="JBHSPF010000025">
    <property type="protein sequence ID" value="MFC5628680.1"/>
    <property type="molecule type" value="Genomic_DNA"/>
</dbReference>
<dbReference type="InterPro" id="IPR033248">
    <property type="entry name" value="Transketolase_C"/>
</dbReference>
<evidence type="ECO:0000256" key="2">
    <source>
        <dbReference type="ARBA" id="ARBA00023002"/>
    </source>
</evidence>
<organism evidence="5 6">
    <name type="scientific">Aliibacillus thermotolerans</name>
    <dbReference type="NCBI Taxonomy" id="1834418"/>
    <lineage>
        <taxon>Bacteria</taxon>
        <taxon>Bacillati</taxon>
        <taxon>Bacillota</taxon>
        <taxon>Bacilli</taxon>
        <taxon>Bacillales</taxon>
        <taxon>Bacillaceae</taxon>
        <taxon>Aliibacillus</taxon>
    </lineage>
</organism>
<dbReference type="EC" id="1.2.4.-" evidence="5"/>
<gene>
    <name evidence="5" type="ORF">ACFPTR_07190</name>
</gene>
<evidence type="ECO:0000259" key="4">
    <source>
        <dbReference type="SMART" id="SM00861"/>
    </source>
</evidence>
<proteinExistence type="predicted"/>
<sequence length="328" mass="36283">MTQEKKNILEAINETLDQLLAKDEDILLLGEDIGRNGGVFRATDGLFDKYGENRVIDTPLAESGIIGSSIGLALNGKKPIVEIQFLAFIYPGFEQLVSHAARMRYRTRGQFTVPMVIRTPYGAGIRGPELHSESVESFFAHTPGLKVVVPSNPRDAKGLLTAAANDPDPVLFLEDTKMYRAFKEEVPSELYETPIGKANIVKEGEDLTVIAWGGMVREAMKAVKKVEQENNCTCEIIDLRSIVPLDAETVIESVKKTGRAVIIHEAHQTAGFAGEIISLINEEALIYLRSPIKRIVGFDVPVPQFLSENDYLPTVDRMVEGMKETVHF</sequence>
<dbReference type="SUPFAM" id="SSF52922">
    <property type="entry name" value="TK C-terminal domain-like"/>
    <property type="match status" value="1"/>
</dbReference>
<dbReference type="CDD" id="cd07036">
    <property type="entry name" value="TPP_PYR_E1-PDHc-beta_like"/>
    <property type="match status" value="1"/>
</dbReference>
<evidence type="ECO:0000256" key="3">
    <source>
        <dbReference type="ARBA" id="ARBA00023052"/>
    </source>
</evidence>
<dbReference type="InterPro" id="IPR009014">
    <property type="entry name" value="Transketo_C/PFOR_II"/>
</dbReference>
<evidence type="ECO:0000256" key="1">
    <source>
        <dbReference type="ARBA" id="ARBA00001964"/>
    </source>
</evidence>
<dbReference type="Proteomes" id="UP001596143">
    <property type="component" value="Unassembled WGS sequence"/>
</dbReference>
<comment type="cofactor">
    <cofactor evidence="1">
        <name>thiamine diphosphate</name>
        <dbReference type="ChEBI" id="CHEBI:58937"/>
    </cofactor>
</comment>
<dbReference type="RefSeq" id="WP_270896068.1">
    <property type="nucleotide sequence ID" value="NZ_JBHSPF010000025.1"/>
</dbReference>
<keyword evidence="6" id="KW-1185">Reference proteome</keyword>
<feature type="domain" description="Transketolase-like pyrimidine-binding" evidence="4">
    <location>
        <begin position="6"/>
        <end position="181"/>
    </location>
</feature>
<name>A0ABW0U5F0_9BACI</name>
<reference evidence="6" key="1">
    <citation type="journal article" date="2019" name="Int. J. Syst. Evol. Microbiol.">
        <title>The Global Catalogue of Microorganisms (GCM) 10K type strain sequencing project: providing services to taxonomists for standard genome sequencing and annotation.</title>
        <authorList>
            <consortium name="The Broad Institute Genomics Platform"/>
            <consortium name="The Broad Institute Genome Sequencing Center for Infectious Disease"/>
            <person name="Wu L."/>
            <person name="Ma J."/>
        </authorList>
    </citation>
    <scope>NUCLEOTIDE SEQUENCE [LARGE SCALE GENOMIC DNA]</scope>
    <source>
        <strain evidence="6">CGMCC 1.15790</strain>
    </source>
</reference>
<dbReference type="SMART" id="SM00861">
    <property type="entry name" value="Transket_pyr"/>
    <property type="match status" value="1"/>
</dbReference>
<dbReference type="InterPro" id="IPR029061">
    <property type="entry name" value="THDP-binding"/>
</dbReference>